<keyword evidence="3" id="KW-0479">Metal-binding</keyword>
<dbReference type="Pfam" id="PF16187">
    <property type="entry name" value="Peptidase_M16_M"/>
    <property type="match status" value="1"/>
</dbReference>
<dbReference type="GO" id="GO:0046872">
    <property type="term" value="F:metal ion binding"/>
    <property type="evidence" value="ECO:0007669"/>
    <property type="project" value="UniProtKB-KW"/>
</dbReference>
<dbReference type="STRING" id="1076935.U4L160"/>
<organism evidence="11 12">
    <name type="scientific">Pyronema omphalodes (strain CBS 100304)</name>
    <name type="common">Pyronema confluens</name>
    <dbReference type="NCBI Taxonomy" id="1076935"/>
    <lineage>
        <taxon>Eukaryota</taxon>
        <taxon>Fungi</taxon>
        <taxon>Dikarya</taxon>
        <taxon>Ascomycota</taxon>
        <taxon>Pezizomycotina</taxon>
        <taxon>Pezizomycetes</taxon>
        <taxon>Pezizales</taxon>
        <taxon>Pyronemataceae</taxon>
        <taxon>Pyronema</taxon>
    </lineage>
</organism>
<evidence type="ECO:0000259" key="8">
    <source>
        <dbReference type="Pfam" id="PF05193"/>
    </source>
</evidence>
<feature type="domain" description="Peptidase M16 N-terminal" evidence="7">
    <location>
        <begin position="163"/>
        <end position="299"/>
    </location>
</feature>
<dbReference type="GO" id="GO:0004222">
    <property type="term" value="F:metalloendopeptidase activity"/>
    <property type="evidence" value="ECO:0007669"/>
    <property type="project" value="TreeGrafter"/>
</dbReference>
<dbReference type="eggNOG" id="KOG0959">
    <property type="taxonomic scope" value="Eukaryota"/>
</dbReference>
<dbReference type="MEROPS" id="M16.008"/>
<dbReference type="GO" id="GO:0051603">
    <property type="term" value="P:proteolysis involved in protein catabolic process"/>
    <property type="evidence" value="ECO:0007669"/>
    <property type="project" value="TreeGrafter"/>
</dbReference>
<dbReference type="SUPFAM" id="SSF63411">
    <property type="entry name" value="LuxS/MPP-like metallohydrolase"/>
    <property type="match status" value="4"/>
</dbReference>
<dbReference type="GO" id="GO:0005739">
    <property type="term" value="C:mitochondrion"/>
    <property type="evidence" value="ECO:0007669"/>
    <property type="project" value="TreeGrafter"/>
</dbReference>
<sequence>MYPPISRETAFAFSLISTTAAAATRLSRFHTVPAPVPSFRNSFAPVCFLPSNPSPLFSKPATSTNAYSPLPSPFHPHPLSTPSLLLCPRPSPSIFATTTSSVPRLATARCLHRHHSTFTTTMTSSDLPVRGNGVVVVAENLEKPDLDTRSYRVIQLPNKLEALLVHDPETDKSSAALDVHVGNFSDADDLQGQAHAVEHLLFMGTEKYPKENEYSVYLSEHGGHSNAYTASTSTNYYFEVGHEHFEGAIDRFAQFFIAPLFLAETLDRELQAVDSENKKNLQNDTWRLHQLSKSLSNPKHPYCHFSTGNLETLKELPAKRGVNVRDEFMKFHEQYYSANTMKLVVLGRESLDHLQEWVVKYFSDVKNKDLPDPSWEASPLLEEHISTTIFAKPVMDTRYIDMVFPFLDEEDLFKSHPSRYLSHLIGHEGPGSLLAYLKKKGWVNDLSAGATPVTRGAAFFHVNIKLTEDGLGHYEEIVRTVFNYINLMKDTPIEKWIFDEMAMVAAIDFKFRQKSPASKFTSRQAATMQKHYPREWLLSGLSLLREFNEDLIRKAMDYIRPDNFRMIVVARDCPSGEFDKVEKWYGTEYRVEKMSDTFMKTLQSTVGKGKDAGELKDVLHLPHKNEFIPANFDVQKEGTKVLKVPSLIKNTDLIRLWYKKDDTFWVPKANVFMTIRSPLAYSSCSNSAAARIYCDLVKDALNEYAYDAEIAGLEYGISASTFGLELELSGYNDKMLVLLEKILTTMKNLEVRPDRFKIAKERLIRAWKNWDFSQPYYQVSEFIRFMSAQTMYLNDEFLPELEQVTAEDVKNLFPKLLRQTHVEALIHGNLHKEDALKYLDTVEAILQPKPLPPTQFTIRRSLQLPRGSSYVWTRPLCDPKNVNSVIEYSLYVGEQTDKKLSNTLTVFSQIAQEPTFDTLRTKEQLGYIVFSGARYFATTMAYRVLVQSERTAPYLESRIEAFLVSMGSKLEEMTVEAFNTHVNAVIKKKTEKLKNLTQESNRFWSHIGSEIYDFESLEEDVKILAELTKEDVLEFYNTYIKPGSKARSKASVQMHAATIPTRDRKETFLKALVPYLTTTIGIATEVEEVTKALGAVDIEQTDAVFKAVHDFLATEKKVEQDKLDLLQKGQAEILQLIPAKEEDFKPEQFGTVLEKNQDVVAWKASCSFTPGARPIKPIVEFQESESKL</sequence>
<keyword evidence="12" id="KW-1185">Reference proteome</keyword>
<feature type="domain" description="Peptidase M16 C-terminal" evidence="8">
    <location>
        <begin position="325"/>
        <end position="501"/>
    </location>
</feature>
<evidence type="ECO:0000256" key="5">
    <source>
        <dbReference type="ARBA" id="ARBA00022833"/>
    </source>
</evidence>
<feature type="domain" description="Coenzyme PQQ synthesis protein F-like C-terminal lobe" evidence="10">
    <location>
        <begin position="907"/>
        <end position="1004"/>
    </location>
</feature>
<dbReference type="Pfam" id="PF00675">
    <property type="entry name" value="Peptidase_M16"/>
    <property type="match status" value="1"/>
</dbReference>
<dbReference type="OMA" id="WIFDEMK"/>
<reference evidence="11 12" key="1">
    <citation type="journal article" date="2013" name="PLoS Genet.">
        <title>The genome and development-dependent transcriptomes of Pyronema confluens: a window into fungal evolution.</title>
        <authorList>
            <person name="Traeger S."/>
            <person name="Altegoer F."/>
            <person name="Freitag M."/>
            <person name="Gabaldon T."/>
            <person name="Kempken F."/>
            <person name="Kumar A."/>
            <person name="Marcet-Houben M."/>
            <person name="Poggeler S."/>
            <person name="Stajich J.E."/>
            <person name="Nowrousian M."/>
        </authorList>
    </citation>
    <scope>NUCLEOTIDE SEQUENCE [LARGE SCALE GENOMIC DNA]</scope>
    <source>
        <strain evidence="12">CBS 100304</strain>
        <tissue evidence="11">Vegetative mycelium</tissue>
    </source>
</reference>
<dbReference type="InterPro" id="IPR011765">
    <property type="entry name" value="Pept_M16_N"/>
</dbReference>
<proteinExistence type="inferred from homology"/>
<evidence type="ECO:0000256" key="6">
    <source>
        <dbReference type="ARBA" id="ARBA00023049"/>
    </source>
</evidence>
<dbReference type="EMBL" id="HF935274">
    <property type="protein sequence ID" value="CCX05809.1"/>
    <property type="molecule type" value="Genomic_DNA"/>
</dbReference>
<feature type="domain" description="Peptidase M16 middle/third" evidence="9">
    <location>
        <begin position="509"/>
        <end position="798"/>
    </location>
</feature>
<dbReference type="FunFam" id="3.30.830.10:FF:000003">
    <property type="entry name" value="Insulin-degrading enzyme"/>
    <property type="match status" value="1"/>
</dbReference>
<evidence type="ECO:0000256" key="2">
    <source>
        <dbReference type="ARBA" id="ARBA00022670"/>
    </source>
</evidence>
<accession>U4L160</accession>
<name>U4L160_PYROM</name>
<evidence type="ECO:0000256" key="1">
    <source>
        <dbReference type="ARBA" id="ARBA00007261"/>
    </source>
</evidence>
<dbReference type="InterPro" id="IPR050626">
    <property type="entry name" value="Peptidase_M16"/>
</dbReference>
<dbReference type="FunFam" id="3.30.830.10:FF:000004">
    <property type="entry name" value="Putative insulin-degrading enzyme"/>
    <property type="match status" value="1"/>
</dbReference>
<evidence type="ECO:0000259" key="10">
    <source>
        <dbReference type="Pfam" id="PF22456"/>
    </source>
</evidence>
<keyword evidence="5" id="KW-0862">Zinc</keyword>
<comment type="similarity">
    <text evidence="1">Belongs to the peptidase M16 family.</text>
</comment>
<dbReference type="InterPro" id="IPR032632">
    <property type="entry name" value="Peptidase_M16_M"/>
</dbReference>
<keyword evidence="4" id="KW-0378">Hydrolase</keyword>
<dbReference type="AlphaFoldDB" id="U4L160"/>
<dbReference type="InterPro" id="IPR054734">
    <property type="entry name" value="PqqF-like_C_4"/>
</dbReference>
<dbReference type="Pfam" id="PF05193">
    <property type="entry name" value="Peptidase_M16_C"/>
    <property type="match status" value="1"/>
</dbReference>
<dbReference type="PANTHER" id="PTHR43690:SF18">
    <property type="entry name" value="INSULIN-DEGRADING ENZYME-RELATED"/>
    <property type="match status" value="1"/>
</dbReference>
<dbReference type="Proteomes" id="UP000018144">
    <property type="component" value="Unassembled WGS sequence"/>
</dbReference>
<keyword evidence="6" id="KW-0482">Metalloprotease</keyword>
<evidence type="ECO:0000313" key="12">
    <source>
        <dbReference type="Proteomes" id="UP000018144"/>
    </source>
</evidence>
<keyword evidence="2" id="KW-0645">Protease</keyword>
<evidence type="ECO:0000259" key="7">
    <source>
        <dbReference type="Pfam" id="PF00675"/>
    </source>
</evidence>
<dbReference type="Pfam" id="PF22456">
    <property type="entry name" value="PqqF-like_C_4"/>
    <property type="match status" value="1"/>
</dbReference>
<protein>
    <submittedName>
        <fullName evidence="11">Similar to Insulin-degrading enzyme acc. no. Q24K02</fullName>
    </submittedName>
</protein>
<dbReference type="OrthoDB" id="952271at2759"/>
<evidence type="ECO:0000256" key="3">
    <source>
        <dbReference type="ARBA" id="ARBA00022723"/>
    </source>
</evidence>
<evidence type="ECO:0000313" key="11">
    <source>
        <dbReference type="EMBL" id="CCX05809.1"/>
    </source>
</evidence>
<dbReference type="InterPro" id="IPR011249">
    <property type="entry name" value="Metalloenz_LuxS/M16"/>
</dbReference>
<gene>
    <name evidence="11" type="ORF">PCON_05396</name>
</gene>
<evidence type="ECO:0000259" key="9">
    <source>
        <dbReference type="Pfam" id="PF16187"/>
    </source>
</evidence>
<dbReference type="GO" id="GO:0043171">
    <property type="term" value="P:peptide catabolic process"/>
    <property type="evidence" value="ECO:0007669"/>
    <property type="project" value="TreeGrafter"/>
</dbReference>
<dbReference type="InterPro" id="IPR007863">
    <property type="entry name" value="Peptidase_M16_C"/>
</dbReference>
<dbReference type="FunFam" id="3.30.830.10:FF:000005">
    <property type="entry name" value="nardilysin isoform X1"/>
    <property type="match status" value="1"/>
</dbReference>
<dbReference type="Gene3D" id="3.30.830.10">
    <property type="entry name" value="Metalloenzyme, LuxS/M16 peptidase-like"/>
    <property type="match status" value="4"/>
</dbReference>
<dbReference type="PANTHER" id="PTHR43690">
    <property type="entry name" value="NARDILYSIN"/>
    <property type="match status" value="1"/>
</dbReference>
<dbReference type="GO" id="GO:0005829">
    <property type="term" value="C:cytosol"/>
    <property type="evidence" value="ECO:0007669"/>
    <property type="project" value="TreeGrafter"/>
</dbReference>
<evidence type="ECO:0000256" key="4">
    <source>
        <dbReference type="ARBA" id="ARBA00022801"/>
    </source>
</evidence>